<dbReference type="EMBL" id="BMPG01000001">
    <property type="protein sequence ID" value="GGL48269.1"/>
    <property type="molecule type" value="Genomic_DNA"/>
</dbReference>
<proteinExistence type="predicted"/>
<dbReference type="RefSeq" id="WP_188975160.1">
    <property type="nucleotide sequence ID" value="NZ_BMPG01000001.1"/>
</dbReference>
<reference evidence="1" key="1">
    <citation type="journal article" date="2014" name="Int. J. Syst. Evol. Microbiol.">
        <title>Complete genome sequence of Corynebacterium casei LMG S-19264T (=DSM 44701T), isolated from a smear-ripened cheese.</title>
        <authorList>
            <consortium name="US DOE Joint Genome Institute (JGI-PGF)"/>
            <person name="Walter F."/>
            <person name="Albersmeier A."/>
            <person name="Kalinowski J."/>
            <person name="Ruckert C."/>
        </authorList>
    </citation>
    <scope>NUCLEOTIDE SEQUENCE</scope>
    <source>
        <strain evidence="1">JCM 19596</strain>
    </source>
</reference>
<dbReference type="AlphaFoldDB" id="A0A830F7G7"/>
<gene>
    <name evidence="1" type="ORF">GCM10009039_03140</name>
</gene>
<name>A0A830F7G7_9EURY</name>
<accession>A0A830F7G7</accession>
<evidence type="ECO:0008006" key="3">
    <source>
        <dbReference type="Google" id="ProtNLM"/>
    </source>
</evidence>
<sequence>MECPRCGGAVTEFTLGERSAVVCEDCGYSGVPADLHAEQLDGEESWSEAIARFYENLE</sequence>
<organism evidence="1 2">
    <name type="scientific">Halocalculus aciditolerans</name>
    <dbReference type="NCBI Taxonomy" id="1383812"/>
    <lineage>
        <taxon>Archaea</taxon>
        <taxon>Methanobacteriati</taxon>
        <taxon>Methanobacteriota</taxon>
        <taxon>Stenosarchaea group</taxon>
        <taxon>Halobacteria</taxon>
        <taxon>Halobacteriales</taxon>
        <taxon>Halobacteriaceae</taxon>
        <taxon>Halocalculus</taxon>
    </lineage>
</organism>
<reference evidence="1" key="2">
    <citation type="submission" date="2020-09" db="EMBL/GenBank/DDBJ databases">
        <authorList>
            <person name="Sun Q."/>
            <person name="Ohkuma M."/>
        </authorList>
    </citation>
    <scope>NUCLEOTIDE SEQUENCE</scope>
    <source>
        <strain evidence="1">JCM 19596</strain>
    </source>
</reference>
<dbReference type="Proteomes" id="UP000607197">
    <property type="component" value="Unassembled WGS sequence"/>
</dbReference>
<keyword evidence="2" id="KW-1185">Reference proteome</keyword>
<dbReference type="OrthoDB" id="331156at2157"/>
<comment type="caution">
    <text evidence="1">The sequence shown here is derived from an EMBL/GenBank/DDBJ whole genome shotgun (WGS) entry which is preliminary data.</text>
</comment>
<protein>
    <recommendedName>
        <fullName evidence="3">Transcription factor zinc-finger domain-containing protein</fullName>
    </recommendedName>
</protein>
<evidence type="ECO:0000313" key="2">
    <source>
        <dbReference type="Proteomes" id="UP000607197"/>
    </source>
</evidence>
<evidence type="ECO:0000313" key="1">
    <source>
        <dbReference type="EMBL" id="GGL48269.1"/>
    </source>
</evidence>